<dbReference type="EMBL" id="GGFL01010402">
    <property type="protein sequence ID" value="MBW74580.1"/>
    <property type="molecule type" value="Transcribed_RNA"/>
</dbReference>
<proteinExistence type="predicted"/>
<evidence type="ECO:0000313" key="1">
    <source>
        <dbReference type="EMBL" id="MBW74580.1"/>
    </source>
</evidence>
<protein>
    <submittedName>
        <fullName evidence="1">Putative secreted protein</fullName>
    </submittedName>
</protein>
<organism evidence="1">
    <name type="scientific">Anopheles darlingi</name>
    <name type="common">Mosquito</name>
    <dbReference type="NCBI Taxonomy" id="43151"/>
    <lineage>
        <taxon>Eukaryota</taxon>
        <taxon>Metazoa</taxon>
        <taxon>Ecdysozoa</taxon>
        <taxon>Arthropoda</taxon>
        <taxon>Hexapoda</taxon>
        <taxon>Insecta</taxon>
        <taxon>Pterygota</taxon>
        <taxon>Neoptera</taxon>
        <taxon>Endopterygota</taxon>
        <taxon>Diptera</taxon>
        <taxon>Nematocera</taxon>
        <taxon>Culicoidea</taxon>
        <taxon>Culicidae</taxon>
        <taxon>Anophelinae</taxon>
        <taxon>Anopheles</taxon>
    </lineage>
</organism>
<sequence length="160" mass="18341">MLSLKVRLDGTLVLLFRCPGYLQSQLLGNLFIDASNAFDRSAVNVNRLKLTGVCSVVQNSLQCGRFPRSRRSAYVQAAGSSGFDHIIDKLYQLIVFFLAFRQFSHYLLRFTFLVFRGRYFRSRGHRRFTFLTSNKRQLRDSASAGHLFGSLVIIANFRDC</sequence>
<accession>A0A2M4DAH9</accession>
<dbReference type="AlphaFoldDB" id="A0A2M4DAH9"/>
<name>A0A2M4DAH9_ANODA</name>
<reference evidence="1" key="1">
    <citation type="submission" date="2018-01" db="EMBL/GenBank/DDBJ databases">
        <title>An insight into the sialome of Amazonian anophelines.</title>
        <authorList>
            <person name="Ribeiro J.M."/>
            <person name="Scarpassa V."/>
            <person name="Calvo E."/>
        </authorList>
    </citation>
    <scope>NUCLEOTIDE SEQUENCE</scope>
</reference>